<dbReference type="SUPFAM" id="SSF53850">
    <property type="entry name" value="Periplasmic binding protein-like II"/>
    <property type="match status" value="1"/>
</dbReference>
<dbReference type="InterPro" id="IPR007210">
    <property type="entry name" value="ABC_Gly_betaine_transp_sub-bd"/>
</dbReference>
<gene>
    <name evidence="3" type="ORF">GCM10023220_57890</name>
</gene>
<evidence type="ECO:0000313" key="4">
    <source>
        <dbReference type="Proteomes" id="UP001501265"/>
    </source>
</evidence>
<dbReference type="Gene3D" id="3.40.190.10">
    <property type="entry name" value="Periplasmic binding protein-like II"/>
    <property type="match status" value="1"/>
</dbReference>
<reference evidence="4" key="1">
    <citation type="journal article" date="2019" name="Int. J. Syst. Evol. Microbiol.">
        <title>The Global Catalogue of Microorganisms (GCM) 10K type strain sequencing project: providing services to taxonomists for standard genome sequencing and annotation.</title>
        <authorList>
            <consortium name="The Broad Institute Genomics Platform"/>
            <consortium name="The Broad Institute Genome Sequencing Center for Infectious Disease"/>
            <person name="Wu L."/>
            <person name="Ma J."/>
        </authorList>
    </citation>
    <scope>NUCLEOTIDE SEQUENCE [LARGE SCALE GENOMIC DNA]</scope>
    <source>
        <strain evidence="4">JCM 18081</strain>
    </source>
</reference>
<evidence type="ECO:0000313" key="3">
    <source>
        <dbReference type="EMBL" id="GAA4817757.1"/>
    </source>
</evidence>
<keyword evidence="4" id="KW-1185">Reference proteome</keyword>
<keyword evidence="1" id="KW-0732">Signal</keyword>
<evidence type="ECO:0000259" key="2">
    <source>
        <dbReference type="Pfam" id="PF04069"/>
    </source>
</evidence>
<sequence length="321" mass="34410">MRRPAASLAAGLLVAVTGCGLTSGSPMADDVGPGTIGRGEPLAGADLTVVSKEFTEQLVLGAIMGIAFEAAGAEVLDRTGIQGSVGTRAAVENGDADATYEYTGTAWITYLGNSKPVPDPRRQWQAVRDADAKEGLTWLSPAPMNNTYALAMNQANYRKYRTRTMSQVAELSKADPPAVTLCVEGEFANRADGLPGLERTYGMDLPARNVTQMDTGIIYTQTQKGACTYGEVFTTDGRIKSMNLEVMADDRKFFPNYNAAPMVRTATMKKWPAIAEVLDPVSKALTNSVAQDLNARVDVDGEDPHQVALDWMKEKGFVTEG</sequence>
<evidence type="ECO:0000256" key="1">
    <source>
        <dbReference type="SAM" id="SignalP"/>
    </source>
</evidence>
<comment type="caution">
    <text evidence="3">The sequence shown here is derived from an EMBL/GenBank/DDBJ whole genome shotgun (WGS) entry which is preliminary data.</text>
</comment>
<dbReference type="RefSeq" id="WP_345623394.1">
    <property type="nucleotide sequence ID" value="NZ_BAABIG010000070.1"/>
</dbReference>
<accession>A0ABP9CZ46</accession>
<feature type="domain" description="ABC-type glycine betaine transport system substrate-binding" evidence="2">
    <location>
        <begin position="46"/>
        <end position="314"/>
    </location>
</feature>
<name>A0ABP9CZ46_9ACTN</name>
<dbReference type="Gene3D" id="3.40.190.120">
    <property type="entry name" value="Osmoprotection protein (prox), domain 2"/>
    <property type="match status" value="1"/>
</dbReference>
<organism evidence="3 4">
    <name type="scientific">Streptomyces ziwulingensis</name>
    <dbReference type="NCBI Taxonomy" id="1045501"/>
    <lineage>
        <taxon>Bacteria</taxon>
        <taxon>Bacillati</taxon>
        <taxon>Actinomycetota</taxon>
        <taxon>Actinomycetes</taxon>
        <taxon>Kitasatosporales</taxon>
        <taxon>Streptomycetaceae</taxon>
        <taxon>Streptomyces</taxon>
    </lineage>
</organism>
<dbReference type="CDD" id="cd13611">
    <property type="entry name" value="PBP2_YehZ"/>
    <property type="match status" value="1"/>
</dbReference>
<feature type="chain" id="PRO_5047437174" evidence="1">
    <location>
        <begin position="29"/>
        <end position="321"/>
    </location>
</feature>
<dbReference type="Pfam" id="PF04069">
    <property type="entry name" value="OpuAC"/>
    <property type="match status" value="1"/>
</dbReference>
<dbReference type="EMBL" id="BAABIG010000070">
    <property type="protein sequence ID" value="GAA4817757.1"/>
    <property type="molecule type" value="Genomic_DNA"/>
</dbReference>
<dbReference type="PROSITE" id="PS51257">
    <property type="entry name" value="PROKAR_LIPOPROTEIN"/>
    <property type="match status" value="1"/>
</dbReference>
<dbReference type="Proteomes" id="UP001501265">
    <property type="component" value="Unassembled WGS sequence"/>
</dbReference>
<feature type="signal peptide" evidence="1">
    <location>
        <begin position="1"/>
        <end position="28"/>
    </location>
</feature>
<protein>
    <submittedName>
        <fullName evidence="3">Glycine betaine ABC transporter substrate-binding protein</fullName>
    </submittedName>
</protein>
<proteinExistence type="predicted"/>